<feature type="region of interest" description="Disordered" evidence="1">
    <location>
        <begin position="114"/>
        <end position="133"/>
    </location>
</feature>
<evidence type="ECO:0000256" key="1">
    <source>
        <dbReference type="SAM" id="MobiDB-lite"/>
    </source>
</evidence>
<keyword evidence="3" id="KW-1185">Reference proteome</keyword>
<reference evidence="2 3" key="1">
    <citation type="submission" date="2016-03" db="EMBL/GenBank/DDBJ databases">
        <title>Comparative genomics of the ectomycorrhizal sister species Rhizopogon vinicolor and Rhizopogon vesiculosus (Basidiomycota: Boletales) reveals a divergence of the mating type B locus.</title>
        <authorList>
            <person name="Mujic A.B."/>
            <person name="Kuo A."/>
            <person name="Tritt A."/>
            <person name="Lipzen A."/>
            <person name="Chen C."/>
            <person name="Johnson J."/>
            <person name="Sharma A."/>
            <person name="Barry K."/>
            <person name="Grigoriev I.V."/>
            <person name="Spatafora J.W."/>
        </authorList>
    </citation>
    <scope>NUCLEOTIDE SEQUENCE [LARGE SCALE GENOMIC DNA]</scope>
    <source>
        <strain evidence="2 3">AM-OR11-056</strain>
    </source>
</reference>
<evidence type="ECO:0000313" key="3">
    <source>
        <dbReference type="Proteomes" id="UP000183567"/>
    </source>
</evidence>
<comment type="caution">
    <text evidence="2">The sequence shown here is derived from an EMBL/GenBank/DDBJ whole genome shotgun (WGS) entry which is preliminary data.</text>
</comment>
<accession>A0A1J8QPW7</accession>
<dbReference type="EMBL" id="LVVM01003100">
    <property type="protein sequence ID" value="OJA15488.1"/>
    <property type="molecule type" value="Genomic_DNA"/>
</dbReference>
<proteinExistence type="predicted"/>
<organism evidence="2 3">
    <name type="scientific">Rhizopogon vesiculosus</name>
    <dbReference type="NCBI Taxonomy" id="180088"/>
    <lineage>
        <taxon>Eukaryota</taxon>
        <taxon>Fungi</taxon>
        <taxon>Dikarya</taxon>
        <taxon>Basidiomycota</taxon>
        <taxon>Agaricomycotina</taxon>
        <taxon>Agaricomycetes</taxon>
        <taxon>Agaricomycetidae</taxon>
        <taxon>Boletales</taxon>
        <taxon>Suillineae</taxon>
        <taxon>Rhizopogonaceae</taxon>
        <taxon>Rhizopogon</taxon>
    </lineage>
</organism>
<dbReference type="Proteomes" id="UP000183567">
    <property type="component" value="Unassembled WGS sequence"/>
</dbReference>
<evidence type="ECO:0000313" key="2">
    <source>
        <dbReference type="EMBL" id="OJA15488.1"/>
    </source>
</evidence>
<name>A0A1J8QPW7_9AGAM</name>
<dbReference type="AlphaFoldDB" id="A0A1J8QPW7"/>
<sequence length="133" mass="13906">MSAHGVPGPNAKGCVVVGLKEVARRTIEQAQSSIAELHCLPDSATHMPTMTLRAVAVTVTTDNADILSTSHSESSSASPASSALPTLDHNFPHILPYSNRCGPAFLPTSCRPSATSTSSCLGAGQHRERRSEL</sequence>
<protein>
    <submittedName>
        <fullName evidence="2">Uncharacterized protein</fullName>
    </submittedName>
</protein>
<gene>
    <name evidence="2" type="ORF">AZE42_07638</name>
</gene>